<gene>
    <name evidence="3" type="ORF">SPIRO4BDMA_80028</name>
</gene>
<evidence type="ECO:0000256" key="1">
    <source>
        <dbReference type="SAM" id="Phobius"/>
    </source>
</evidence>
<dbReference type="InterPro" id="IPR000620">
    <property type="entry name" value="EamA_dom"/>
</dbReference>
<dbReference type="SUPFAM" id="SSF103481">
    <property type="entry name" value="Multidrug resistance efflux transporter EmrE"/>
    <property type="match status" value="2"/>
</dbReference>
<dbReference type="InterPro" id="IPR037185">
    <property type="entry name" value="EmrE-like"/>
</dbReference>
<reference evidence="3" key="1">
    <citation type="submission" date="2017-02" db="EMBL/GenBank/DDBJ databases">
        <authorList>
            <person name="Regsiter A."/>
            <person name="William W."/>
        </authorList>
    </citation>
    <scope>NUCLEOTIDE SEQUENCE</scope>
    <source>
        <strain evidence="3">BdmA 4</strain>
    </source>
</reference>
<evidence type="ECO:0000313" key="3">
    <source>
        <dbReference type="EMBL" id="SLM19921.1"/>
    </source>
</evidence>
<feature type="transmembrane region" description="Helical" evidence="1">
    <location>
        <begin position="171"/>
        <end position="189"/>
    </location>
</feature>
<dbReference type="EMBL" id="FWDO01000008">
    <property type="protein sequence ID" value="SLM19921.1"/>
    <property type="molecule type" value="Genomic_DNA"/>
</dbReference>
<keyword evidence="1" id="KW-0812">Transmembrane</keyword>
<accession>A0A3P3XUE7</accession>
<feature type="transmembrane region" description="Helical" evidence="1">
    <location>
        <begin position="232"/>
        <end position="253"/>
    </location>
</feature>
<feature type="transmembrane region" description="Helical" evidence="1">
    <location>
        <begin position="201"/>
        <end position="226"/>
    </location>
</feature>
<proteinExistence type="predicted"/>
<feature type="domain" description="EamA" evidence="2">
    <location>
        <begin position="171"/>
        <end position="305"/>
    </location>
</feature>
<keyword evidence="1" id="KW-1133">Transmembrane helix</keyword>
<feature type="domain" description="EamA" evidence="2">
    <location>
        <begin position="11"/>
        <end position="162"/>
    </location>
</feature>
<feature type="transmembrane region" description="Helical" evidence="1">
    <location>
        <begin position="12"/>
        <end position="34"/>
    </location>
</feature>
<protein>
    <recommendedName>
        <fullName evidence="2">EamA domain-containing protein</fullName>
    </recommendedName>
</protein>
<dbReference type="PANTHER" id="PTHR22911:SF79">
    <property type="entry name" value="MOBA-LIKE NTP TRANSFERASE DOMAIN-CONTAINING PROTEIN"/>
    <property type="match status" value="1"/>
</dbReference>
<feature type="transmembrane region" description="Helical" evidence="1">
    <location>
        <begin position="46"/>
        <end position="65"/>
    </location>
</feature>
<name>A0A3P3XUE7_9SPIR</name>
<feature type="transmembrane region" description="Helical" evidence="1">
    <location>
        <begin position="118"/>
        <end position="137"/>
    </location>
</feature>
<organism evidence="3">
    <name type="scientific">uncultured spirochete</name>
    <dbReference type="NCBI Taxonomy" id="156406"/>
    <lineage>
        <taxon>Bacteria</taxon>
        <taxon>Pseudomonadati</taxon>
        <taxon>Spirochaetota</taxon>
        <taxon>Spirochaetia</taxon>
        <taxon>Spirochaetales</taxon>
        <taxon>environmental samples</taxon>
    </lineage>
</organism>
<evidence type="ECO:0000259" key="2">
    <source>
        <dbReference type="Pfam" id="PF00892"/>
    </source>
</evidence>
<keyword evidence="1" id="KW-0472">Membrane</keyword>
<feature type="transmembrane region" description="Helical" evidence="1">
    <location>
        <begin position="93"/>
        <end position="112"/>
    </location>
</feature>
<dbReference type="Pfam" id="PF00892">
    <property type="entry name" value="EamA"/>
    <property type="match status" value="2"/>
</dbReference>
<feature type="transmembrane region" description="Helical" evidence="1">
    <location>
        <begin position="291"/>
        <end position="309"/>
    </location>
</feature>
<dbReference type="AlphaFoldDB" id="A0A3P3XUE7"/>
<sequence length="319" mass="35079">MNRHRSGSSQLGFFVALVSGISFSTLGIFAEMLYAEGFSVASALAWRFVVASLFLWAVVYVRMYFRKRFHLRAQDIQGTTEDHVAVRKRFFRVFLLGLIGFSPQAGLFFLTVKILDPGITSLFLYLYPSFVFLIGFLLKHQKPGRVQSFALLLSLVGCILTFWKAGSYPTVGLVLGVVVAIAYAVYLVAGESVLQNVDSLWATAVIMTAAALVYLCILIGGGTFIVPVSLKQILLVVCIALFATVMPIVTLFMAMQRIGARDTSIISTVEPVFTNILSMIFFGELMTGRRILGGSLILAGVIILNRWGYPSRRKAEVAS</sequence>
<dbReference type="PANTHER" id="PTHR22911">
    <property type="entry name" value="ACYL-MALONYL CONDENSING ENZYME-RELATED"/>
    <property type="match status" value="1"/>
</dbReference>
<dbReference type="GO" id="GO:0016020">
    <property type="term" value="C:membrane"/>
    <property type="evidence" value="ECO:0007669"/>
    <property type="project" value="InterPro"/>
</dbReference>